<dbReference type="PANTHER" id="PTHR43788:SF8">
    <property type="entry name" value="DNA-BINDING PROTEIN SMUBP-2"/>
    <property type="match status" value="1"/>
</dbReference>
<dbReference type="InterPro" id="IPR014059">
    <property type="entry name" value="TraI/TrwC_relax"/>
</dbReference>
<feature type="region of interest" description="Disordered" evidence="1">
    <location>
        <begin position="873"/>
        <end position="916"/>
    </location>
</feature>
<gene>
    <name evidence="3" type="ORF">DVG78_01960</name>
</gene>
<dbReference type="AlphaFoldDB" id="A0A369IDI2"/>
<dbReference type="InterPro" id="IPR027785">
    <property type="entry name" value="UvrD-like_helicase_C"/>
</dbReference>
<evidence type="ECO:0000256" key="1">
    <source>
        <dbReference type="SAM" id="MobiDB-lite"/>
    </source>
</evidence>
<dbReference type="GO" id="GO:0043139">
    <property type="term" value="F:5'-3' DNA helicase activity"/>
    <property type="evidence" value="ECO:0007669"/>
    <property type="project" value="TreeGrafter"/>
</dbReference>
<comment type="caution">
    <text evidence="3">The sequence shown here is derived from an EMBL/GenBank/DDBJ whole genome shotgun (WGS) entry which is preliminary data.</text>
</comment>
<evidence type="ECO:0000259" key="2">
    <source>
        <dbReference type="SMART" id="SM00382"/>
    </source>
</evidence>
<dbReference type="NCBIfam" id="NF041492">
    <property type="entry name" value="MobF"/>
    <property type="match status" value="1"/>
</dbReference>
<sequence length="916" mass="103020">MIQSSNAAHAKDYFSNALSRADYYINDQELNGKIQGRLAQRLGITGPATRGAFFDLCDNVNPATGEPLTPRTREERTTGYDINFHCPKSVSILHGLATDDHLLEAFQASIDETMRHMEADSKTRIRKGGKYDDRTTGEWVWADFIHQTARPVDGALPDPHLHAHCFVFNATWDAQEQQVKAGQFRDIKRDMPYYQARFHKTLSDKLTDLGYRVRRTDKSFEVEGVPQGVIDLFSKRTDEIGRVAKEKGITDAKTLDALGARTRAKKQQGVSMEELKTEWKRQIRELAPQQQGEGSRTVRFAPADADRPKELLTPELCIDHALRHGFERASVLQDRRLLAEAYRHAVGNTSVTLEAVTKRFEADERILHVKDKNKTLCTIKEVLSEEQRMVRLARQGQGALKPLYTRAPALKLDGQQAEAVRHVLTAPHRVSIIRGAAGTGKTTLMQEAVKHIERVGKKVMVVAPTAQASRGVLKEEGFERAETVTRLLADKKMQQELNGQVLWVDEAGLLGTHDMTSLLKLATEQNARLILGGDTRQHSSVVRGDALRILNTVGGIKSAEVSKIYRQKNEDYRRAVEDLSQGKVREAFDKLDAIGFLHSVDPLHPHEALVNEYVDTLRSGKSALVVSPTHQQGDEVTEAIRTKMRAVGLLGKKEIRSVKYTNLNLTEAEKSDWRNLVKGQVIQFNQNGSGFQRGSLWTVAESSKKGVTLQDENGGSLPLPQGQYHHFDVLSKSEISLSKGDKVRITRNGFDREKHRLNNGQLLEVVSVRKKGDVVLRNEQSRNTYKLDKHFGHLAHAHCITSHASQGKTVEEVFIYQPAATFPATDAKQFYVSVSRARERARIYTDDKEQLLEHASELGERQSAIELINRKNKSQEMVHQHIRTELNRPDPQKPKVKVKTPEKSSPVKSRDHEPGI</sequence>
<name>A0A369IDI2_9BACT</name>
<dbReference type="SUPFAM" id="SSF55464">
    <property type="entry name" value="Origin of replication-binding domain, RBD-like"/>
    <property type="match status" value="1"/>
</dbReference>
<reference evidence="3 4" key="1">
    <citation type="submission" date="2018-07" db="EMBL/GenBank/DDBJ databases">
        <title>Genome analysis of Runella aurantiaca.</title>
        <authorList>
            <person name="Yang X."/>
        </authorList>
    </citation>
    <scope>NUCLEOTIDE SEQUENCE [LARGE SCALE GENOMIC DNA]</scope>
    <source>
        <strain evidence="3 4">YX9</strain>
    </source>
</reference>
<proteinExistence type="predicted"/>
<dbReference type="Gene3D" id="2.30.30.940">
    <property type="match status" value="1"/>
</dbReference>
<organism evidence="3 4">
    <name type="scientific">Runella aurantiaca</name>
    <dbReference type="NCBI Taxonomy" id="2282308"/>
    <lineage>
        <taxon>Bacteria</taxon>
        <taxon>Pseudomonadati</taxon>
        <taxon>Bacteroidota</taxon>
        <taxon>Cytophagia</taxon>
        <taxon>Cytophagales</taxon>
        <taxon>Spirosomataceae</taxon>
        <taxon>Runella</taxon>
    </lineage>
</organism>
<dbReference type="InterPro" id="IPR014862">
    <property type="entry name" value="TrwC"/>
</dbReference>
<dbReference type="PANTHER" id="PTHR43788">
    <property type="entry name" value="DNA2/NAM7 HELICASE FAMILY MEMBER"/>
    <property type="match status" value="1"/>
</dbReference>
<feature type="compositionally biased region" description="Basic and acidic residues" evidence="1">
    <location>
        <begin position="873"/>
        <end position="893"/>
    </location>
</feature>
<feature type="domain" description="AAA+ ATPase" evidence="2">
    <location>
        <begin position="427"/>
        <end position="835"/>
    </location>
</feature>
<dbReference type="InterPro" id="IPR003593">
    <property type="entry name" value="AAA+_ATPase"/>
</dbReference>
<protein>
    <submittedName>
        <fullName evidence="3">Conjugative relaxase</fullName>
    </submittedName>
</protein>
<dbReference type="InterPro" id="IPR050534">
    <property type="entry name" value="Coronavir_polyprotein_1ab"/>
</dbReference>
<keyword evidence="4" id="KW-1185">Reference proteome</keyword>
<dbReference type="OrthoDB" id="1826980at2"/>
<dbReference type="Pfam" id="PF13538">
    <property type="entry name" value="UvrD_C_2"/>
    <property type="match status" value="1"/>
</dbReference>
<dbReference type="EMBL" id="QPIW01000001">
    <property type="protein sequence ID" value="RDB07841.1"/>
    <property type="molecule type" value="Genomic_DNA"/>
</dbReference>
<accession>A0A369IDI2</accession>
<evidence type="ECO:0000313" key="3">
    <source>
        <dbReference type="EMBL" id="RDB07841.1"/>
    </source>
</evidence>
<dbReference type="Gene3D" id="3.40.50.300">
    <property type="entry name" value="P-loop containing nucleotide triphosphate hydrolases"/>
    <property type="match status" value="2"/>
</dbReference>
<dbReference type="SMART" id="SM00382">
    <property type="entry name" value="AAA"/>
    <property type="match status" value="1"/>
</dbReference>
<dbReference type="Pfam" id="PF13604">
    <property type="entry name" value="AAA_30"/>
    <property type="match status" value="1"/>
</dbReference>
<dbReference type="CDD" id="cd17933">
    <property type="entry name" value="DEXSc_RecD-like"/>
    <property type="match status" value="1"/>
</dbReference>
<dbReference type="SUPFAM" id="SSF52540">
    <property type="entry name" value="P-loop containing nucleoside triphosphate hydrolases"/>
    <property type="match status" value="2"/>
</dbReference>
<dbReference type="Pfam" id="PF08751">
    <property type="entry name" value="TrwC"/>
    <property type="match status" value="1"/>
</dbReference>
<dbReference type="NCBIfam" id="TIGR02686">
    <property type="entry name" value="relax_trwC"/>
    <property type="match status" value="1"/>
</dbReference>
<dbReference type="InterPro" id="IPR027417">
    <property type="entry name" value="P-loop_NTPase"/>
</dbReference>
<dbReference type="Proteomes" id="UP000253141">
    <property type="component" value="Unassembled WGS sequence"/>
</dbReference>
<dbReference type="CDD" id="cd18809">
    <property type="entry name" value="SF1_C_RecD"/>
    <property type="match status" value="1"/>
</dbReference>
<evidence type="ECO:0000313" key="4">
    <source>
        <dbReference type="Proteomes" id="UP000253141"/>
    </source>
</evidence>